<keyword evidence="1 2" id="KW-0732">Signal</keyword>
<gene>
    <name evidence="3" type="ORF">SAMN05661044_04808</name>
</gene>
<dbReference type="EMBL" id="FOAF01000010">
    <property type="protein sequence ID" value="SEM30690.1"/>
    <property type="molecule type" value="Genomic_DNA"/>
</dbReference>
<dbReference type="Pfam" id="PF03767">
    <property type="entry name" value="Acid_phosphat_B"/>
    <property type="match status" value="1"/>
</dbReference>
<dbReference type="Gene3D" id="3.40.50.1000">
    <property type="entry name" value="HAD superfamily/HAD-like"/>
    <property type="match status" value="1"/>
</dbReference>
<accession>A0A1H7XA50</accession>
<evidence type="ECO:0000256" key="1">
    <source>
        <dbReference type="ARBA" id="ARBA00022729"/>
    </source>
</evidence>
<feature type="signal peptide" evidence="2">
    <location>
        <begin position="1"/>
        <end position="22"/>
    </location>
</feature>
<dbReference type="STRING" id="407022.SAMN05661044_04808"/>
<keyword evidence="4" id="KW-1185">Reference proteome</keyword>
<name>A0A1H7XA50_OLID1</name>
<dbReference type="PIRSF" id="PIRSF019271">
    <property type="entry name" value="Acid_Ptase_C"/>
    <property type="match status" value="1"/>
</dbReference>
<proteinExistence type="predicted"/>
<evidence type="ECO:0000313" key="4">
    <source>
        <dbReference type="Proteomes" id="UP000199421"/>
    </source>
</evidence>
<dbReference type="PANTHER" id="PTHR31284:SF10">
    <property type="entry name" value="ACID PHOSPHATASE-LIKE PROTEIN"/>
    <property type="match status" value="1"/>
</dbReference>
<dbReference type="SUPFAM" id="SSF56784">
    <property type="entry name" value="HAD-like"/>
    <property type="match status" value="1"/>
</dbReference>
<evidence type="ECO:0000313" key="3">
    <source>
        <dbReference type="EMBL" id="SEM30690.1"/>
    </source>
</evidence>
<dbReference type="InterPro" id="IPR023214">
    <property type="entry name" value="HAD_sf"/>
</dbReference>
<dbReference type="NCBIfam" id="TIGR01533">
    <property type="entry name" value="lipo_e_P4"/>
    <property type="match status" value="1"/>
</dbReference>
<protein>
    <submittedName>
        <fullName evidence="3">5'-nucleotidase, lipoprotein e(P4) family</fullName>
    </submittedName>
</protein>
<dbReference type="GO" id="GO:0009279">
    <property type="term" value="C:cell outer membrane"/>
    <property type="evidence" value="ECO:0007669"/>
    <property type="project" value="InterPro"/>
</dbReference>
<keyword evidence="3" id="KW-0449">Lipoprotein</keyword>
<dbReference type="PANTHER" id="PTHR31284">
    <property type="entry name" value="ACID PHOSPHATASE-LIKE PROTEIN"/>
    <property type="match status" value="1"/>
</dbReference>
<dbReference type="CDD" id="cd07534">
    <property type="entry name" value="HAD_CAP"/>
    <property type="match status" value="1"/>
</dbReference>
<dbReference type="Proteomes" id="UP000199421">
    <property type="component" value="Unassembled WGS sequence"/>
</dbReference>
<dbReference type="AlphaFoldDB" id="A0A1H7XA50"/>
<dbReference type="InterPro" id="IPR005519">
    <property type="entry name" value="Acid_phosphat_B-like"/>
</dbReference>
<dbReference type="SFLD" id="SFLDS00003">
    <property type="entry name" value="Haloacid_Dehalogenase"/>
    <property type="match status" value="1"/>
</dbReference>
<dbReference type="InterPro" id="IPR006423">
    <property type="entry name" value="Lipo_e_P4"/>
</dbReference>
<evidence type="ECO:0000256" key="2">
    <source>
        <dbReference type="SAM" id="SignalP"/>
    </source>
</evidence>
<organism evidence="3 4">
    <name type="scientific">Olivibacter domesticus</name>
    <name type="common">Pseudosphingobacterium domesticum</name>
    <dbReference type="NCBI Taxonomy" id="407022"/>
    <lineage>
        <taxon>Bacteria</taxon>
        <taxon>Pseudomonadati</taxon>
        <taxon>Bacteroidota</taxon>
        <taxon>Sphingobacteriia</taxon>
        <taxon>Sphingobacteriales</taxon>
        <taxon>Sphingobacteriaceae</taxon>
        <taxon>Olivibacter</taxon>
    </lineage>
</organism>
<dbReference type="OrthoDB" id="395856at2"/>
<dbReference type="RefSeq" id="WP_093330176.1">
    <property type="nucleotide sequence ID" value="NZ_FOAF01000010.1"/>
</dbReference>
<sequence>MRVFSFLLVFFILTFASGQEHARDNTNAVLWQQRSGEYRALCFQAYNYARVSLDKQMKRRTKKPKCIIVDIDETVLDNSPQSGKLLLMGKSFDLAEWKQWTALEGADTVPGACSFLKYAASKKVEVFYVSNRDQSELIPTMNNLNRFGFPYVDTTHMLFRDDTSNKQHRRDLIAETHHIIMLVGDNLSDFSTVFYQDDKDVKIEVDKLATLFGTVYIMLPNPMYGDWEQSLYEKKKNLTENEKAEIRKEKIIAY</sequence>
<feature type="chain" id="PRO_5011685867" evidence="2">
    <location>
        <begin position="23"/>
        <end position="254"/>
    </location>
</feature>
<dbReference type="InterPro" id="IPR036412">
    <property type="entry name" value="HAD-like_sf"/>
</dbReference>
<dbReference type="SFLD" id="SFLDG01125">
    <property type="entry name" value="C1.1:_Acid_Phosphatase_Like"/>
    <property type="match status" value="1"/>
</dbReference>
<reference evidence="4" key="1">
    <citation type="submission" date="2016-10" db="EMBL/GenBank/DDBJ databases">
        <authorList>
            <person name="Varghese N."/>
            <person name="Submissions S."/>
        </authorList>
    </citation>
    <scope>NUCLEOTIDE SEQUENCE [LARGE SCALE GENOMIC DNA]</scope>
    <source>
        <strain evidence="4">DSM 18733</strain>
    </source>
</reference>